<feature type="compositionally biased region" description="Low complexity" evidence="1">
    <location>
        <begin position="226"/>
        <end position="245"/>
    </location>
</feature>
<dbReference type="Proteomes" id="UP000779574">
    <property type="component" value="Unassembled WGS sequence"/>
</dbReference>
<feature type="region of interest" description="Disordered" evidence="1">
    <location>
        <begin position="219"/>
        <end position="257"/>
    </location>
</feature>
<feature type="region of interest" description="Disordered" evidence="1">
    <location>
        <begin position="367"/>
        <end position="393"/>
    </location>
</feature>
<proteinExistence type="predicted"/>
<protein>
    <submittedName>
        <fullName evidence="2">Uncharacterized protein</fullName>
    </submittedName>
</protein>
<reference evidence="2" key="1">
    <citation type="journal article" date="2021" name="J Fungi (Basel)">
        <title>Virulence traits and population genomics of the black yeast Aureobasidium melanogenum.</title>
        <authorList>
            <person name="Cernosa A."/>
            <person name="Sun X."/>
            <person name="Gostincar C."/>
            <person name="Fang C."/>
            <person name="Gunde-Cimerman N."/>
            <person name="Song Z."/>
        </authorList>
    </citation>
    <scope>NUCLEOTIDE SEQUENCE</scope>
    <source>
        <strain evidence="2">EXF-9911</strain>
    </source>
</reference>
<evidence type="ECO:0000313" key="3">
    <source>
        <dbReference type="Proteomes" id="UP000779574"/>
    </source>
</evidence>
<feature type="non-terminal residue" evidence="2">
    <location>
        <position position="393"/>
    </location>
</feature>
<dbReference type="OrthoDB" id="3940999at2759"/>
<feature type="compositionally biased region" description="Polar residues" evidence="1">
    <location>
        <begin position="380"/>
        <end position="393"/>
    </location>
</feature>
<evidence type="ECO:0000313" key="2">
    <source>
        <dbReference type="EMBL" id="KAG9695652.1"/>
    </source>
</evidence>
<dbReference type="AlphaFoldDB" id="A0A9P8EQI6"/>
<dbReference type="EMBL" id="JAHFXF010000124">
    <property type="protein sequence ID" value="KAG9695652.1"/>
    <property type="molecule type" value="Genomic_DNA"/>
</dbReference>
<comment type="caution">
    <text evidence="2">The sequence shown here is derived from an EMBL/GenBank/DDBJ whole genome shotgun (WGS) entry which is preliminary data.</text>
</comment>
<organism evidence="2 3">
    <name type="scientific">Aureobasidium melanogenum</name>
    <name type="common">Aureobasidium pullulans var. melanogenum</name>
    <dbReference type="NCBI Taxonomy" id="46634"/>
    <lineage>
        <taxon>Eukaryota</taxon>
        <taxon>Fungi</taxon>
        <taxon>Dikarya</taxon>
        <taxon>Ascomycota</taxon>
        <taxon>Pezizomycotina</taxon>
        <taxon>Dothideomycetes</taxon>
        <taxon>Dothideomycetidae</taxon>
        <taxon>Dothideales</taxon>
        <taxon>Saccotheciaceae</taxon>
        <taxon>Aureobasidium</taxon>
    </lineage>
</organism>
<name>A0A9P8EQI6_AURME</name>
<accession>A0A9P8EQI6</accession>
<gene>
    <name evidence="2" type="ORF">KCU76_g4301</name>
</gene>
<sequence>MPSSPDNSDVEERKPKRQKISNDDDFLYGSNLVLLKVHDKVIAHVSTELFKDACLTGVQLDDPTFWHGVGDLDGLRYTSMNCGINKDVARFLACWINGKDVNDCFGFIKLDEGGWNTFFFTVYGFCVGRGIFDHRLQRELIDYFLWTLCESKATVEKTIEENAAKSQHQLRQPSQQLQLLSDGLSPNITSITHQLQAQFPQASAEKIQELATERLRHIHSKEQHQQSHQQARQSALSAAAGPCAAEDTPNGSPPYDKHTAALLQNNGNGQHTAFHTHPPKDQRGWLTNAFEAYESCAYRDKHLDSLFAALFIHHHPKFLDADEDDESGISLTLRAVRDKALSHFCQAQYGEDQVLVEDPLTTEWGHHDKYYLSPPAESSPGDQVQGQYQSSQG</sequence>
<reference evidence="2" key="2">
    <citation type="submission" date="2021-08" db="EMBL/GenBank/DDBJ databases">
        <authorList>
            <person name="Gostincar C."/>
            <person name="Sun X."/>
            <person name="Song Z."/>
            <person name="Gunde-Cimerman N."/>
        </authorList>
    </citation>
    <scope>NUCLEOTIDE SEQUENCE</scope>
    <source>
        <strain evidence="2">EXF-9911</strain>
    </source>
</reference>
<evidence type="ECO:0000256" key="1">
    <source>
        <dbReference type="SAM" id="MobiDB-lite"/>
    </source>
</evidence>